<sequence>MMLRGTTWGDLRAIRAELELTPGEMSSIDHLGDPDVLADSLDKLDDEPYFRWDPREDYVPGPVEYFLTAARGHAVSLAKRDSVRGTVEFRHDGGWVADVPLDPPVVGVIHVTKGAVRIWDQFDGQASVRAFANANLDQPYER</sequence>
<dbReference type="Proteomes" id="UP000543556">
    <property type="component" value="Unassembled WGS sequence"/>
</dbReference>
<organism evidence="1 2">
    <name type="scientific">Arthrobacter wenxiniae</name>
    <dbReference type="NCBI Taxonomy" id="2713570"/>
    <lineage>
        <taxon>Bacteria</taxon>
        <taxon>Bacillati</taxon>
        <taxon>Actinomycetota</taxon>
        <taxon>Actinomycetes</taxon>
        <taxon>Micrococcales</taxon>
        <taxon>Micrococcaceae</taxon>
        <taxon>Arthrobacter</taxon>
    </lineage>
</organism>
<dbReference type="EMBL" id="JAAMFM010000002">
    <property type="protein sequence ID" value="NVM93741.1"/>
    <property type="molecule type" value="Genomic_DNA"/>
</dbReference>
<dbReference type="RefSeq" id="WP_176633468.1">
    <property type="nucleotide sequence ID" value="NZ_JAAMFM010000002.1"/>
</dbReference>
<proteinExistence type="predicted"/>
<gene>
    <name evidence="1" type="ORF">G6034_02225</name>
</gene>
<accession>A0A7Y7IE07</accession>
<protein>
    <submittedName>
        <fullName evidence="1">Uncharacterized protein</fullName>
    </submittedName>
</protein>
<reference evidence="1 2" key="1">
    <citation type="submission" date="2020-02" db="EMBL/GenBank/DDBJ databases">
        <title>Genome sequence of strain AETb3-4.</title>
        <authorList>
            <person name="Gao J."/>
            <person name="Zhang X."/>
        </authorList>
    </citation>
    <scope>NUCLEOTIDE SEQUENCE [LARGE SCALE GENOMIC DNA]</scope>
    <source>
        <strain evidence="1 2">AETb3-4</strain>
    </source>
</reference>
<evidence type="ECO:0000313" key="1">
    <source>
        <dbReference type="EMBL" id="NVM93741.1"/>
    </source>
</evidence>
<dbReference type="AlphaFoldDB" id="A0A7Y7IE07"/>
<comment type="caution">
    <text evidence="1">The sequence shown here is derived from an EMBL/GenBank/DDBJ whole genome shotgun (WGS) entry which is preliminary data.</text>
</comment>
<evidence type="ECO:0000313" key="2">
    <source>
        <dbReference type="Proteomes" id="UP000543556"/>
    </source>
</evidence>
<name>A0A7Y7IE07_9MICC</name>
<keyword evidence="2" id="KW-1185">Reference proteome</keyword>